<evidence type="ECO:0000313" key="7">
    <source>
        <dbReference type="EMBL" id="UZD53786.1"/>
    </source>
</evidence>
<protein>
    <submittedName>
        <fullName evidence="7">Sulfur oxidation c-type cytochrome SoxX</fullName>
    </submittedName>
</protein>
<dbReference type="InterPro" id="IPR009056">
    <property type="entry name" value="Cyt_c-like_dom"/>
</dbReference>
<evidence type="ECO:0000256" key="1">
    <source>
        <dbReference type="ARBA" id="ARBA00022617"/>
    </source>
</evidence>
<name>A0ABY6MMQ1_9BURK</name>
<keyword evidence="8" id="KW-1185">Reference proteome</keyword>
<evidence type="ECO:0000256" key="3">
    <source>
        <dbReference type="ARBA" id="ARBA00023004"/>
    </source>
</evidence>
<evidence type="ECO:0000313" key="8">
    <source>
        <dbReference type="Proteomes" id="UP001163266"/>
    </source>
</evidence>
<dbReference type="Proteomes" id="UP001163266">
    <property type="component" value="Chromosome"/>
</dbReference>
<dbReference type="InterPro" id="IPR016823">
    <property type="entry name" value="Thiosulf_SoxX_II"/>
</dbReference>
<keyword evidence="5" id="KW-0732">Signal</keyword>
<proteinExistence type="predicted"/>
<dbReference type="NCBIfam" id="TIGR04485">
    <property type="entry name" value="thiosulf_SoxX"/>
    <property type="match status" value="1"/>
</dbReference>
<evidence type="ECO:0000256" key="2">
    <source>
        <dbReference type="ARBA" id="ARBA00022723"/>
    </source>
</evidence>
<feature type="chain" id="PRO_5045740159" evidence="5">
    <location>
        <begin position="25"/>
        <end position="214"/>
    </location>
</feature>
<keyword evidence="2 4" id="KW-0479">Metal-binding</keyword>
<organism evidence="7 8">
    <name type="scientific">Caldimonas aquatica</name>
    <dbReference type="NCBI Taxonomy" id="376175"/>
    <lineage>
        <taxon>Bacteria</taxon>
        <taxon>Pseudomonadati</taxon>
        <taxon>Pseudomonadota</taxon>
        <taxon>Betaproteobacteria</taxon>
        <taxon>Burkholderiales</taxon>
        <taxon>Sphaerotilaceae</taxon>
        <taxon>Caldimonas</taxon>
    </lineage>
</organism>
<accession>A0ABY6MMQ1</accession>
<dbReference type="EMBL" id="CP110257">
    <property type="protein sequence ID" value="UZD53786.1"/>
    <property type="molecule type" value="Genomic_DNA"/>
</dbReference>
<reference evidence="7" key="1">
    <citation type="submission" date="2022-10" db="EMBL/GenBank/DDBJ databases">
        <title>Complete genome sequence of Schlegelella aquatica LMG 23380.</title>
        <authorList>
            <person name="Musilova J."/>
            <person name="Kourilova X."/>
            <person name="Bezdicek M."/>
            <person name="Hermankova K."/>
            <person name="Obruca S."/>
            <person name="Sedlar K."/>
        </authorList>
    </citation>
    <scope>NUCLEOTIDE SEQUENCE</scope>
    <source>
        <strain evidence="7">LMG 23380</strain>
    </source>
</reference>
<dbReference type="InterPro" id="IPR036909">
    <property type="entry name" value="Cyt_c-like_dom_sf"/>
</dbReference>
<dbReference type="PIRSF" id="PIRSF024608">
    <property type="entry name" value="UCP024608"/>
    <property type="match status" value="1"/>
</dbReference>
<dbReference type="PROSITE" id="PS51007">
    <property type="entry name" value="CYTC"/>
    <property type="match status" value="1"/>
</dbReference>
<dbReference type="SUPFAM" id="SSF46626">
    <property type="entry name" value="Cytochrome c"/>
    <property type="match status" value="1"/>
</dbReference>
<keyword evidence="1 4" id="KW-0349">Heme</keyword>
<keyword evidence="3 4" id="KW-0408">Iron</keyword>
<gene>
    <name evidence="7" type="primary">soxX</name>
    <name evidence="7" type="ORF">OMP39_08760</name>
</gene>
<evidence type="ECO:0000259" key="6">
    <source>
        <dbReference type="PROSITE" id="PS51007"/>
    </source>
</evidence>
<dbReference type="Gene3D" id="1.10.760.10">
    <property type="entry name" value="Cytochrome c-like domain"/>
    <property type="match status" value="1"/>
</dbReference>
<evidence type="ECO:0000256" key="5">
    <source>
        <dbReference type="SAM" id="SignalP"/>
    </source>
</evidence>
<dbReference type="PROSITE" id="PS51257">
    <property type="entry name" value="PROKAR_LIPOPROTEIN"/>
    <property type="match status" value="1"/>
</dbReference>
<dbReference type="Pfam" id="PF00034">
    <property type="entry name" value="Cytochrom_C"/>
    <property type="match status" value="1"/>
</dbReference>
<feature type="signal peptide" evidence="5">
    <location>
        <begin position="1"/>
        <end position="24"/>
    </location>
</feature>
<feature type="domain" description="Cytochrome c" evidence="6">
    <location>
        <begin position="94"/>
        <end position="208"/>
    </location>
</feature>
<evidence type="ECO:0000256" key="4">
    <source>
        <dbReference type="PROSITE-ProRule" id="PRU00433"/>
    </source>
</evidence>
<dbReference type="InterPro" id="IPR030999">
    <property type="entry name" value="Thiosulf_SoxX"/>
</dbReference>
<sequence>MKKMKQRAWMGAAAVVLLAGCAAMERGPDVAMVLKESFRERGIAKLDRLDQTPLQKHCSEAAAAGRDLDPAVRQSLERDALARVRYPADGKYLGDWKEGERIAQSGRGLQFNDSAETVAGGNCYACHQLTKTEISYGNIGPSLYQYGKLRGVQDPADPASAEIVKYTWAKIWNSHAYNACSQMPRFGDAGILNEQQLRHVMALLLDPKSPVNAQ</sequence>